<feature type="domain" description="AAA+ ATPase" evidence="7">
    <location>
        <begin position="251"/>
        <end position="390"/>
    </location>
</feature>
<evidence type="ECO:0000256" key="5">
    <source>
        <dbReference type="ARBA" id="ARBA00049360"/>
    </source>
</evidence>
<name>A0AAW0LLI6_QUESU</name>
<gene>
    <name evidence="8" type="ORF">CFP56_042552</name>
</gene>
<dbReference type="Proteomes" id="UP000237347">
    <property type="component" value="Unassembled WGS sequence"/>
</dbReference>
<evidence type="ECO:0000256" key="3">
    <source>
        <dbReference type="ARBA" id="ARBA00022801"/>
    </source>
</evidence>
<dbReference type="PANTHER" id="PTHR23070">
    <property type="entry name" value="BCS1 AAA-TYPE ATPASE"/>
    <property type="match status" value="1"/>
</dbReference>
<feature type="region of interest" description="Disordered" evidence="6">
    <location>
        <begin position="455"/>
        <end position="479"/>
    </location>
</feature>
<keyword evidence="3" id="KW-0378">Hydrolase</keyword>
<dbReference type="Pfam" id="PF00004">
    <property type="entry name" value="AAA"/>
    <property type="match status" value="1"/>
</dbReference>
<dbReference type="AlphaFoldDB" id="A0AAW0LLI6"/>
<dbReference type="Gene3D" id="6.10.280.40">
    <property type="match status" value="1"/>
</dbReference>
<organism evidence="8 9">
    <name type="scientific">Quercus suber</name>
    <name type="common">Cork oak</name>
    <dbReference type="NCBI Taxonomy" id="58331"/>
    <lineage>
        <taxon>Eukaryota</taxon>
        <taxon>Viridiplantae</taxon>
        <taxon>Streptophyta</taxon>
        <taxon>Embryophyta</taxon>
        <taxon>Tracheophyta</taxon>
        <taxon>Spermatophyta</taxon>
        <taxon>Magnoliopsida</taxon>
        <taxon>eudicotyledons</taxon>
        <taxon>Gunneridae</taxon>
        <taxon>Pentapetalae</taxon>
        <taxon>rosids</taxon>
        <taxon>fabids</taxon>
        <taxon>Fagales</taxon>
        <taxon>Fagaceae</taxon>
        <taxon>Quercus</taxon>
    </lineage>
</organism>
<protein>
    <submittedName>
        <fullName evidence="8">Aaa-atpase</fullName>
    </submittedName>
</protein>
<dbReference type="InterPro" id="IPR050747">
    <property type="entry name" value="Mitochondrial_chaperone_BCS1"/>
</dbReference>
<dbReference type="Pfam" id="PF25568">
    <property type="entry name" value="AAA_lid_At3g28540"/>
    <property type="match status" value="1"/>
</dbReference>
<comment type="caution">
    <text evidence="8">The sequence shown here is derived from an EMBL/GenBank/DDBJ whole genome shotgun (WGS) entry which is preliminary data.</text>
</comment>
<dbReference type="EMBL" id="PKMF04000089">
    <property type="protein sequence ID" value="KAK7851323.1"/>
    <property type="molecule type" value="Genomic_DNA"/>
</dbReference>
<dbReference type="GO" id="GO:0016887">
    <property type="term" value="F:ATP hydrolysis activity"/>
    <property type="evidence" value="ECO:0007669"/>
    <property type="project" value="InterPro"/>
</dbReference>
<dbReference type="InterPro" id="IPR003593">
    <property type="entry name" value="AAA+_ATPase"/>
</dbReference>
<evidence type="ECO:0000259" key="7">
    <source>
        <dbReference type="SMART" id="SM00382"/>
    </source>
</evidence>
<dbReference type="GO" id="GO:0005524">
    <property type="term" value="F:ATP binding"/>
    <property type="evidence" value="ECO:0007669"/>
    <property type="project" value="InterPro"/>
</dbReference>
<keyword evidence="4" id="KW-0460">Magnesium</keyword>
<dbReference type="SUPFAM" id="SSF52540">
    <property type="entry name" value="P-loop containing nucleoside triphosphate hydrolases"/>
    <property type="match status" value="1"/>
</dbReference>
<reference evidence="8 9" key="1">
    <citation type="journal article" date="2018" name="Sci. Data">
        <title>The draft genome sequence of cork oak.</title>
        <authorList>
            <person name="Ramos A.M."/>
            <person name="Usie A."/>
            <person name="Barbosa P."/>
            <person name="Barros P.M."/>
            <person name="Capote T."/>
            <person name="Chaves I."/>
            <person name="Simoes F."/>
            <person name="Abreu I."/>
            <person name="Carrasquinho I."/>
            <person name="Faro C."/>
            <person name="Guimaraes J.B."/>
            <person name="Mendonca D."/>
            <person name="Nobrega F."/>
            <person name="Rodrigues L."/>
            <person name="Saibo N.J.M."/>
            <person name="Varela M.C."/>
            <person name="Egas C."/>
            <person name="Matos J."/>
            <person name="Miguel C.M."/>
            <person name="Oliveira M.M."/>
            <person name="Ricardo C.P."/>
            <person name="Goncalves S."/>
        </authorList>
    </citation>
    <scope>NUCLEOTIDE SEQUENCE [LARGE SCALE GENOMIC DNA]</scope>
    <source>
        <strain evidence="9">cv. HL8</strain>
    </source>
</reference>
<keyword evidence="9" id="KW-1185">Reference proteome</keyword>
<dbReference type="InterPro" id="IPR058017">
    <property type="entry name" value="At3g28540-like_C"/>
</dbReference>
<comment type="catalytic activity">
    <reaction evidence="5">
        <text>ATP + H2O = ADP + phosphate + H(+)</text>
        <dbReference type="Rhea" id="RHEA:13065"/>
        <dbReference type="ChEBI" id="CHEBI:15377"/>
        <dbReference type="ChEBI" id="CHEBI:15378"/>
        <dbReference type="ChEBI" id="CHEBI:30616"/>
        <dbReference type="ChEBI" id="CHEBI:43474"/>
        <dbReference type="ChEBI" id="CHEBI:456216"/>
    </reaction>
</comment>
<evidence type="ECO:0000256" key="4">
    <source>
        <dbReference type="ARBA" id="ARBA00022842"/>
    </source>
</evidence>
<evidence type="ECO:0000313" key="9">
    <source>
        <dbReference type="Proteomes" id="UP000237347"/>
    </source>
</evidence>
<comment type="cofactor">
    <cofactor evidence="1">
        <name>Mg(2+)</name>
        <dbReference type="ChEBI" id="CHEBI:18420"/>
    </cofactor>
</comment>
<dbReference type="InterPro" id="IPR003959">
    <property type="entry name" value="ATPase_AAA_core"/>
</dbReference>
<dbReference type="SMART" id="SM00382">
    <property type="entry name" value="AAA"/>
    <property type="match status" value="1"/>
</dbReference>
<dbReference type="InterPro" id="IPR025753">
    <property type="entry name" value="AAA_N_dom"/>
</dbReference>
<dbReference type="InterPro" id="IPR027417">
    <property type="entry name" value="P-loop_NTPase"/>
</dbReference>
<evidence type="ECO:0000256" key="6">
    <source>
        <dbReference type="SAM" id="MobiDB-lite"/>
    </source>
</evidence>
<dbReference type="Gene3D" id="3.40.50.300">
    <property type="entry name" value="P-loop containing nucleotide triphosphate hydrolases"/>
    <property type="match status" value="1"/>
</dbReference>
<evidence type="ECO:0000256" key="1">
    <source>
        <dbReference type="ARBA" id="ARBA00001946"/>
    </source>
</evidence>
<comment type="similarity">
    <text evidence="2">Belongs to the AAA ATPase family. BCS1 subfamily.</text>
</comment>
<dbReference type="GO" id="GO:0006950">
    <property type="term" value="P:response to stress"/>
    <property type="evidence" value="ECO:0007669"/>
    <property type="project" value="UniProtKB-ARBA"/>
</dbReference>
<sequence>FGRGIQPYPQTMFTLMEVLKALAPWFTAAVVVVLTPTVKELIPQAVSNYLSSAFQDYFYSRLTYINIEEYGDFAVDQIYYAATIYLRKKINDSPKPKRFICRKAIKQNKPICDIAMGEEVIDNFRDIRLRWKLRVVRTGHHLQLQPPPDKNIFELTFDKRFKKEVVESYLPYVIDRAEEIQREKKGMKLYSPNCRRDHNLPTGQEWSCTILEHAATFDKLAMSPELKRSIKDDLDRFVTRKEWYKKVGRAWKRGYLIYGPPGTGKSTLIAAMANHLDFDVYFFDISNVDSDSMLRQILLTISNRSMIVFEDIDCTQLGKRGEEKKDVYSYSYRKYTLSGLLNAMDGLWSSCGEEQIIVFTTNHKDQLDQLDPALFRPGRMDMHVPMSYCTMDLFKMLASTYLDFTEDHKLYGQIEELLANAEATPAEIAEEFSRTEDADAALEAVVEYLKQKKIAKKSSRTEAPGAEKSSRTEDPGAALGAVVIAEES</sequence>
<proteinExistence type="inferred from homology"/>
<evidence type="ECO:0000256" key="2">
    <source>
        <dbReference type="ARBA" id="ARBA00007448"/>
    </source>
</evidence>
<feature type="non-terminal residue" evidence="8">
    <location>
        <position position="1"/>
    </location>
</feature>
<accession>A0AAW0LLI6</accession>
<dbReference type="Pfam" id="PF14363">
    <property type="entry name" value="AAA_assoc"/>
    <property type="match status" value="1"/>
</dbReference>
<evidence type="ECO:0000313" key="8">
    <source>
        <dbReference type="EMBL" id="KAK7851323.1"/>
    </source>
</evidence>